<dbReference type="GO" id="GO:0098609">
    <property type="term" value="P:cell-cell adhesion"/>
    <property type="evidence" value="ECO:0007669"/>
    <property type="project" value="TreeGrafter"/>
</dbReference>
<dbReference type="OMA" id="MECCVSG"/>
<sequence>MESRIHVVLNVLLLENNLRDSNLERRIFCKAERCCDLTGRRVILVLPSGSLLIENAGSGDEGVYQCAVHIVDRNQFTWTYLSKRASVRFPSLSRFEVQPQDRDVYRGQAVAFCCVLDSQPAAHIEWYHNDKLLKDGTDESITVFAVSSTLEIGNVQSRHEGNYKCVAKNGDKSRTSHEAKLTIRPENNVGNEFTEPSFALEPRGEVLDEGDSIVLECLANGWPRPDVRWLKGSQAISADGDRIRRMGTSSLLILKASPSDAGVYTCRASNTQDSIDSSATIQVKVAPEITTKPKDAVAQETADVEVSSTIKGKK</sequence>
<keyword evidence="3" id="KW-0393">Immunoglobulin domain</keyword>
<dbReference type="InterPro" id="IPR003598">
    <property type="entry name" value="Ig_sub2"/>
</dbReference>
<dbReference type="SMART" id="SM00408">
    <property type="entry name" value="IGc2"/>
    <property type="match status" value="2"/>
</dbReference>
<dbReference type="InterPro" id="IPR013098">
    <property type="entry name" value="Ig_I-set"/>
</dbReference>
<keyword evidence="2" id="KW-1015">Disulfide bond</keyword>
<dbReference type="Proteomes" id="UP000031036">
    <property type="component" value="Unassembled WGS sequence"/>
</dbReference>
<dbReference type="Pfam" id="PF07679">
    <property type="entry name" value="I-set"/>
    <property type="match status" value="1"/>
</dbReference>
<dbReference type="OrthoDB" id="114660at2759"/>
<gene>
    <name evidence="6" type="primary">Dcc</name>
    <name evidence="6" type="ORF">Tcan_13121</name>
</gene>
<feature type="domain" description="Ig-like" evidence="5">
    <location>
        <begin position="196"/>
        <end position="282"/>
    </location>
</feature>
<reference evidence="6 7" key="1">
    <citation type="submission" date="2014-11" db="EMBL/GenBank/DDBJ databases">
        <title>Genetic blueprint of the zoonotic pathogen Toxocara canis.</title>
        <authorList>
            <person name="Zhu X.-Q."/>
            <person name="Korhonen P.K."/>
            <person name="Cai H."/>
            <person name="Young N.D."/>
            <person name="Nejsum P."/>
            <person name="von Samson-Himmelstjerna G."/>
            <person name="Boag P.R."/>
            <person name="Tan P."/>
            <person name="Li Q."/>
            <person name="Min J."/>
            <person name="Yang Y."/>
            <person name="Wang X."/>
            <person name="Fang X."/>
            <person name="Hall R.S."/>
            <person name="Hofmann A."/>
            <person name="Sternberg P.W."/>
            <person name="Jex A.R."/>
            <person name="Gasser R.B."/>
        </authorList>
    </citation>
    <scope>NUCLEOTIDE SEQUENCE [LARGE SCALE GENOMIC DNA]</scope>
    <source>
        <strain evidence="6">PN_DK_2014</strain>
    </source>
</reference>
<dbReference type="AlphaFoldDB" id="A0A0B2UU48"/>
<evidence type="ECO:0000313" key="7">
    <source>
        <dbReference type="Proteomes" id="UP000031036"/>
    </source>
</evidence>
<dbReference type="SUPFAM" id="SSF48726">
    <property type="entry name" value="Immunoglobulin"/>
    <property type="match status" value="3"/>
</dbReference>
<protein>
    <submittedName>
        <fullName evidence="6">Netrin receptor DCC</fullName>
    </submittedName>
</protein>
<feature type="domain" description="Ig-like" evidence="5">
    <location>
        <begin position="90"/>
        <end position="182"/>
    </location>
</feature>
<keyword evidence="7" id="KW-1185">Reference proteome</keyword>
<dbReference type="FunFam" id="2.60.40.10:FF:000032">
    <property type="entry name" value="palladin isoform X1"/>
    <property type="match status" value="1"/>
</dbReference>
<dbReference type="Pfam" id="PF13927">
    <property type="entry name" value="Ig_3"/>
    <property type="match status" value="1"/>
</dbReference>
<name>A0A0B2UU48_TOXCA</name>
<dbReference type="InterPro" id="IPR036179">
    <property type="entry name" value="Ig-like_dom_sf"/>
</dbReference>
<keyword evidence="6" id="KW-0675">Receptor</keyword>
<proteinExistence type="predicted"/>
<dbReference type="InterPro" id="IPR003599">
    <property type="entry name" value="Ig_sub"/>
</dbReference>
<dbReference type="STRING" id="6265.A0A0B2UU48"/>
<organism evidence="6 7">
    <name type="scientific">Toxocara canis</name>
    <name type="common">Canine roundworm</name>
    <dbReference type="NCBI Taxonomy" id="6265"/>
    <lineage>
        <taxon>Eukaryota</taxon>
        <taxon>Metazoa</taxon>
        <taxon>Ecdysozoa</taxon>
        <taxon>Nematoda</taxon>
        <taxon>Chromadorea</taxon>
        <taxon>Rhabditida</taxon>
        <taxon>Spirurina</taxon>
        <taxon>Ascaridomorpha</taxon>
        <taxon>Ascaridoidea</taxon>
        <taxon>Toxocaridae</taxon>
        <taxon>Toxocara</taxon>
    </lineage>
</organism>
<dbReference type="PROSITE" id="PS50835">
    <property type="entry name" value="IG_LIKE"/>
    <property type="match status" value="2"/>
</dbReference>
<dbReference type="CDD" id="cd00096">
    <property type="entry name" value="Ig"/>
    <property type="match status" value="1"/>
</dbReference>
<evidence type="ECO:0000256" key="3">
    <source>
        <dbReference type="ARBA" id="ARBA00023319"/>
    </source>
</evidence>
<dbReference type="InterPro" id="IPR007110">
    <property type="entry name" value="Ig-like_dom"/>
</dbReference>
<evidence type="ECO:0000256" key="2">
    <source>
        <dbReference type="ARBA" id="ARBA00023157"/>
    </source>
</evidence>
<accession>A0A0B2UU48</accession>
<dbReference type="SMART" id="SM00409">
    <property type="entry name" value="IG"/>
    <property type="match status" value="3"/>
</dbReference>
<keyword evidence="1" id="KW-0677">Repeat</keyword>
<dbReference type="Gene3D" id="2.60.40.10">
    <property type="entry name" value="Immunoglobulins"/>
    <property type="match status" value="2"/>
</dbReference>
<evidence type="ECO:0000313" key="6">
    <source>
        <dbReference type="EMBL" id="KHN72617.1"/>
    </source>
</evidence>
<evidence type="ECO:0000259" key="5">
    <source>
        <dbReference type="PROSITE" id="PS50835"/>
    </source>
</evidence>
<comment type="caution">
    <text evidence="6">The sequence shown here is derived from an EMBL/GenBank/DDBJ whole genome shotgun (WGS) entry which is preliminary data.</text>
</comment>
<dbReference type="PANTHER" id="PTHR44170:SF54">
    <property type="entry name" value="FI24025P1"/>
    <property type="match status" value="1"/>
</dbReference>
<evidence type="ECO:0000256" key="1">
    <source>
        <dbReference type="ARBA" id="ARBA00022737"/>
    </source>
</evidence>
<dbReference type="PANTHER" id="PTHR44170">
    <property type="entry name" value="PROTEIN SIDEKICK"/>
    <property type="match status" value="1"/>
</dbReference>
<dbReference type="EMBL" id="JPKZ01003226">
    <property type="protein sequence ID" value="KHN72617.1"/>
    <property type="molecule type" value="Genomic_DNA"/>
</dbReference>
<evidence type="ECO:0000256" key="4">
    <source>
        <dbReference type="SAM" id="MobiDB-lite"/>
    </source>
</evidence>
<feature type="region of interest" description="Disordered" evidence="4">
    <location>
        <begin position="294"/>
        <end position="314"/>
    </location>
</feature>
<dbReference type="InterPro" id="IPR013783">
    <property type="entry name" value="Ig-like_fold"/>
</dbReference>